<dbReference type="PANTHER" id="PTHR45855:SF23">
    <property type="entry name" value="TRANSCRIPTION FACTOR MEE8-RELATED"/>
    <property type="match status" value="1"/>
</dbReference>
<evidence type="ECO:0000313" key="9">
    <source>
        <dbReference type="Proteomes" id="UP000017836"/>
    </source>
</evidence>
<dbReference type="PROSITE" id="PS50888">
    <property type="entry name" value="BHLH"/>
    <property type="match status" value="1"/>
</dbReference>
<protein>
    <recommendedName>
        <fullName evidence="7">BHLH domain-containing protein</fullName>
    </recommendedName>
</protein>
<dbReference type="STRING" id="13333.W1NYW6"/>
<feature type="region of interest" description="Disordered" evidence="6">
    <location>
        <begin position="144"/>
        <end position="165"/>
    </location>
</feature>
<dbReference type="Proteomes" id="UP000017836">
    <property type="component" value="Unassembled WGS sequence"/>
</dbReference>
<dbReference type="SMART" id="SM00353">
    <property type="entry name" value="HLH"/>
    <property type="match status" value="1"/>
</dbReference>
<dbReference type="CDD" id="cd11445">
    <property type="entry name" value="bHLH_AtPIF_like"/>
    <property type="match status" value="1"/>
</dbReference>
<evidence type="ECO:0000256" key="2">
    <source>
        <dbReference type="ARBA" id="ARBA00023015"/>
    </source>
</evidence>
<dbReference type="GO" id="GO:0003677">
    <property type="term" value="F:DNA binding"/>
    <property type="evidence" value="ECO:0007669"/>
    <property type="project" value="UniProtKB-KW"/>
</dbReference>
<feature type="compositionally biased region" description="Polar residues" evidence="6">
    <location>
        <begin position="196"/>
        <end position="205"/>
    </location>
</feature>
<dbReference type="PANTHER" id="PTHR45855">
    <property type="entry name" value="TRANSCRIPTION FACTOR PIF1-RELATED"/>
    <property type="match status" value="1"/>
</dbReference>
<evidence type="ECO:0000256" key="1">
    <source>
        <dbReference type="ARBA" id="ARBA00004123"/>
    </source>
</evidence>
<keyword evidence="9" id="KW-1185">Reference proteome</keyword>
<evidence type="ECO:0000256" key="4">
    <source>
        <dbReference type="ARBA" id="ARBA00023163"/>
    </source>
</evidence>
<dbReference type="GO" id="GO:0005634">
    <property type="term" value="C:nucleus"/>
    <property type="evidence" value="ECO:0000318"/>
    <property type="project" value="GO_Central"/>
</dbReference>
<organism evidence="8 9">
    <name type="scientific">Amborella trichopoda</name>
    <dbReference type="NCBI Taxonomy" id="13333"/>
    <lineage>
        <taxon>Eukaryota</taxon>
        <taxon>Viridiplantae</taxon>
        <taxon>Streptophyta</taxon>
        <taxon>Embryophyta</taxon>
        <taxon>Tracheophyta</taxon>
        <taxon>Spermatophyta</taxon>
        <taxon>Magnoliopsida</taxon>
        <taxon>Amborellales</taxon>
        <taxon>Amborellaceae</taxon>
        <taxon>Amborella</taxon>
    </lineage>
</organism>
<dbReference type="AlphaFoldDB" id="W1NYW6"/>
<keyword evidence="3" id="KW-0238">DNA-binding</keyword>
<dbReference type="Pfam" id="PF00010">
    <property type="entry name" value="HLH"/>
    <property type="match status" value="1"/>
</dbReference>
<reference evidence="9" key="1">
    <citation type="journal article" date="2013" name="Science">
        <title>The Amborella genome and the evolution of flowering plants.</title>
        <authorList>
            <consortium name="Amborella Genome Project"/>
        </authorList>
    </citation>
    <scope>NUCLEOTIDE SEQUENCE [LARGE SCALE GENOMIC DNA]</scope>
</reference>
<evidence type="ECO:0000256" key="3">
    <source>
        <dbReference type="ARBA" id="ARBA00023125"/>
    </source>
</evidence>
<comment type="subcellular location">
    <subcellularLocation>
        <location evidence="1">Nucleus</location>
    </subcellularLocation>
</comment>
<gene>
    <name evidence="8" type="ORF">AMTR_s00110p00030150</name>
</gene>
<feature type="domain" description="BHLH" evidence="7">
    <location>
        <begin position="241"/>
        <end position="290"/>
    </location>
</feature>
<dbReference type="eggNOG" id="ENOG502QV9I">
    <property type="taxonomic scope" value="Eukaryota"/>
</dbReference>
<evidence type="ECO:0000256" key="6">
    <source>
        <dbReference type="SAM" id="MobiDB-lite"/>
    </source>
</evidence>
<proteinExistence type="predicted"/>
<accession>W1NYW6</accession>
<dbReference type="HOGENOM" id="CLU_044659_1_0_1"/>
<dbReference type="InterPro" id="IPR047265">
    <property type="entry name" value="PIF1-like_bHLH"/>
</dbReference>
<name>W1NYW6_AMBTC</name>
<dbReference type="GO" id="GO:0046983">
    <property type="term" value="F:protein dimerization activity"/>
    <property type="evidence" value="ECO:0007669"/>
    <property type="project" value="InterPro"/>
</dbReference>
<keyword evidence="2" id="KW-0805">Transcription regulation</keyword>
<dbReference type="SUPFAM" id="SSF47459">
    <property type="entry name" value="HLH, helix-loop-helix DNA-binding domain"/>
    <property type="match status" value="1"/>
</dbReference>
<sequence length="427" mass="46826">MNHCDGSWDMRRRGEEEEGRVTHQGSFGHSYLVPSISDYHVAELTWENGHLAMHGLESVRPVKLKSKPLWTRTGSDMLESVVQQAAQVAQANEPRVSPNEPMSWLPHCAPKKAIEPQAAHKGGLVQTIDRIPVNMSSVVASTSGICGNSEGSLRDREKSTPGFVAEGASEGACTTVDDNGSGSFGRDIETTWMTWASLESPSSTGKADCSSKCKRRSQAEKDDEVENKTDTGRSQSTKRSRSATVHNQSERRRRDRINERMKALQKLVPNASKTDKASMLDEVIEYLKQLQAQVQMINLRSMPHMMMPMAMPLTQAMFGHHGGMAMPSLGMAMSVMDACASGAHPTPLIHPATASFMPPALLATHAMPACVSPEPSSSVPKVMQDPYSAFLAQSMNMDLYNKMAAFYQQMQQPTHVKHPAHVNTKPE</sequence>
<keyword evidence="4" id="KW-0804">Transcription</keyword>
<dbReference type="Gene3D" id="4.10.280.10">
    <property type="entry name" value="Helix-loop-helix DNA-binding domain"/>
    <property type="match status" value="1"/>
</dbReference>
<evidence type="ECO:0000256" key="5">
    <source>
        <dbReference type="ARBA" id="ARBA00023242"/>
    </source>
</evidence>
<keyword evidence="5" id="KW-0539">Nucleus</keyword>
<dbReference type="EMBL" id="KI394965">
    <property type="protein sequence ID" value="ERM99884.1"/>
    <property type="molecule type" value="Genomic_DNA"/>
</dbReference>
<dbReference type="InterPro" id="IPR031066">
    <property type="entry name" value="bHLH_ALC-like_plant"/>
</dbReference>
<evidence type="ECO:0000313" key="8">
    <source>
        <dbReference type="EMBL" id="ERM99884.1"/>
    </source>
</evidence>
<feature type="region of interest" description="Disordered" evidence="6">
    <location>
        <begin position="1"/>
        <end position="22"/>
    </location>
</feature>
<dbReference type="InterPro" id="IPR011598">
    <property type="entry name" value="bHLH_dom"/>
</dbReference>
<feature type="compositionally biased region" description="Basic and acidic residues" evidence="6">
    <location>
        <begin position="1"/>
        <end position="21"/>
    </location>
</feature>
<evidence type="ECO:0000259" key="7">
    <source>
        <dbReference type="PROSITE" id="PS50888"/>
    </source>
</evidence>
<dbReference type="FunFam" id="4.10.280.10:FF:000004">
    <property type="entry name" value="Basic helix-loop-helix transcription factor"/>
    <property type="match status" value="1"/>
</dbReference>
<feature type="region of interest" description="Disordered" evidence="6">
    <location>
        <begin position="196"/>
        <end position="255"/>
    </location>
</feature>
<dbReference type="Gramene" id="ERM99884">
    <property type="protein sequence ID" value="ERM99884"/>
    <property type="gene ID" value="AMTR_s00110p00030150"/>
</dbReference>
<dbReference type="OMA" id="NDATMMT"/>
<dbReference type="InterPro" id="IPR036638">
    <property type="entry name" value="HLH_DNA-bd_sf"/>
</dbReference>